<sequence length="41" mass="4739">MPGNEYAKSDHVLKKIPKARTGVFMQLAWARLIVHYERIGI</sequence>
<dbReference type="InParanoid" id="G9ERQ7"/>
<dbReference type="EMBL" id="JH413836">
    <property type="protein sequence ID" value="EHL30070.1"/>
    <property type="molecule type" value="Genomic_DNA"/>
</dbReference>
<keyword evidence="2" id="KW-1185">Reference proteome</keyword>
<dbReference type="Proteomes" id="UP000002770">
    <property type="component" value="Unassembled WGS sequence"/>
</dbReference>
<organism evidence="1 2">
    <name type="scientific">Legionella drancourtii LLAP12</name>
    <dbReference type="NCBI Taxonomy" id="658187"/>
    <lineage>
        <taxon>Bacteria</taxon>
        <taxon>Pseudomonadati</taxon>
        <taxon>Pseudomonadota</taxon>
        <taxon>Gammaproteobacteria</taxon>
        <taxon>Legionellales</taxon>
        <taxon>Legionellaceae</taxon>
        <taxon>Legionella</taxon>
    </lineage>
</organism>
<proteinExistence type="predicted"/>
<reference evidence="1 2" key="1">
    <citation type="journal article" date="2011" name="BMC Genomics">
        <title>Insight into cross-talk between intra-amoebal pathogens.</title>
        <authorList>
            <person name="Gimenez G."/>
            <person name="Bertelli C."/>
            <person name="Moliner C."/>
            <person name="Robert C."/>
            <person name="Raoult D."/>
            <person name="Fournier P.E."/>
            <person name="Greub G."/>
        </authorList>
    </citation>
    <scope>NUCLEOTIDE SEQUENCE [LARGE SCALE GENOMIC DNA]</scope>
    <source>
        <strain evidence="1 2">LLAP12</strain>
    </source>
</reference>
<protein>
    <submittedName>
        <fullName evidence="1">Uncharacterized protein</fullName>
    </submittedName>
</protein>
<dbReference type="AlphaFoldDB" id="G9ERQ7"/>
<evidence type="ECO:0000313" key="2">
    <source>
        <dbReference type="Proteomes" id="UP000002770"/>
    </source>
</evidence>
<gene>
    <name evidence="1" type="ORF">LDG_7975</name>
</gene>
<evidence type="ECO:0000313" key="1">
    <source>
        <dbReference type="EMBL" id="EHL30070.1"/>
    </source>
</evidence>
<dbReference type="HOGENOM" id="CLU_3272141_0_0_6"/>
<accession>G9ERQ7</accession>
<name>G9ERQ7_9GAMM</name>